<feature type="repeat" description="WD" evidence="3">
    <location>
        <begin position="200"/>
        <end position="239"/>
    </location>
</feature>
<keyword evidence="6" id="KW-1185">Reference proteome</keyword>
<dbReference type="SUPFAM" id="SSF81383">
    <property type="entry name" value="F-box domain"/>
    <property type="match status" value="1"/>
</dbReference>
<feature type="repeat" description="WD" evidence="3">
    <location>
        <begin position="320"/>
        <end position="360"/>
    </location>
</feature>
<dbReference type="AlphaFoldDB" id="A0A4P9ZYP6"/>
<dbReference type="STRING" id="215637.A0A4P9ZYP6"/>
<dbReference type="Gene3D" id="1.20.1280.50">
    <property type="match status" value="1"/>
</dbReference>
<dbReference type="SUPFAM" id="SSF50978">
    <property type="entry name" value="WD40 repeat-like"/>
    <property type="match status" value="1"/>
</dbReference>
<keyword evidence="1 3" id="KW-0853">WD repeat</keyword>
<dbReference type="InterPro" id="IPR020472">
    <property type="entry name" value="WD40_PAC1"/>
</dbReference>
<dbReference type="SMART" id="SM00256">
    <property type="entry name" value="FBOX"/>
    <property type="match status" value="1"/>
</dbReference>
<dbReference type="InterPro" id="IPR036322">
    <property type="entry name" value="WD40_repeat_dom_sf"/>
</dbReference>
<dbReference type="InterPro" id="IPR036047">
    <property type="entry name" value="F-box-like_dom_sf"/>
</dbReference>
<dbReference type="PROSITE" id="PS50294">
    <property type="entry name" value="WD_REPEATS_REGION"/>
    <property type="match status" value="5"/>
</dbReference>
<feature type="domain" description="F-box" evidence="4">
    <location>
        <begin position="11"/>
        <end position="57"/>
    </location>
</feature>
<evidence type="ECO:0000313" key="6">
    <source>
        <dbReference type="Proteomes" id="UP000268162"/>
    </source>
</evidence>
<dbReference type="Pfam" id="PF00400">
    <property type="entry name" value="WD40"/>
    <property type="match status" value="7"/>
</dbReference>
<dbReference type="PANTHER" id="PTHR19848">
    <property type="entry name" value="WD40 REPEAT PROTEIN"/>
    <property type="match status" value="1"/>
</dbReference>
<feature type="repeat" description="WD" evidence="3">
    <location>
        <begin position="280"/>
        <end position="319"/>
    </location>
</feature>
<dbReference type="Proteomes" id="UP000268162">
    <property type="component" value="Unassembled WGS sequence"/>
</dbReference>
<evidence type="ECO:0000256" key="2">
    <source>
        <dbReference type="ARBA" id="ARBA00022737"/>
    </source>
</evidence>
<feature type="repeat" description="WD" evidence="3">
    <location>
        <begin position="152"/>
        <end position="184"/>
    </location>
</feature>
<proteinExistence type="predicted"/>
<protein>
    <submittedName>
        <fullName evidence="5">WD40-repeat-containing domain protein</fullName>
    </submittedName>
</protein>
<dbReference type="PROSITE" id="PS50181">
    <property type="entry name" value="FBOX"/>
    <property type="match status" value="1"/>
</dbReference>
<evidence type="ECO:0000259" key="4">
    <source>
        <dbReference type="PROSITE" id="PS50181"/>
    </source>
</evidence>
<dbReference type="PROSITE" id="PS50082">
    <property type="entry name" value="WD_REPEATS_2"/>
    <property type="match status" value="6"/>
</dbReference>
<dbReference type="CDD" id="cd00200">
    <property type="entry name" value="WD40"/>
    <property type="match status" value="1"/>
</dbReference>
<dbReference type="InterPro" id="IPR015943">
    <property type="entry name" value="WD40/YVTN_repeat-like_dom_sf"/>
</dbReference>
<dbReference type="Pfam" id="PF12937">
    <property type="entry name" value="F-box-like"/>
    <property type="match status" value="1"/>
</dbReference>
<dbReference type="PANTHER" id="PTHR19848:SF8">
    <property type="entry name" value="F-BOX AND WD REPEAT DOMAIN CONTAINING 7"/>
    <property type="match status" value="1"/>
</dbReference>
<keyword evidence="2" id="KW-0677">Repeat</keyword>
<dbReference type="InterPro" id="IPR019775">
    <property type="entry name" value="WD40_repeat_CS"/>
</dbReference>
<evidence type="ECO:0000313" key="5">
    <source>
        <dbReference type="EMBL" id="RKP38803.1"/>
    </source>
</evidence>
<dbReference type="PRINTS" id="PR00320">
    <property type="entry name" value="GPROTEINBRPT"/>
</dbReference>
<evidence type="ECO:0000256" key="3">
    <source>
        <dbReference type="PROSITE-ProRule" id="PRU00221"/>
    </source>
</evidence>
<feature type="repeat" description="WD" evidence="3">
    <location>
        <begin position="111"/>
        <end position="143"/>
    </location>
</feature>
<dbReference type="SMART" id="SM00320">
    <property type="entry name" value="WD40"/>
    <property type="match status" value="7"/>
</dbReference>
<reference evidence="6" key="1">
    <citation type="journal article" date="2018" name="Nat. Microbiol.">
        <title>Leveraging single-cell genomics to expand the fungal tree of life.</title>
        <authorList>
            <person name="Ahrendt S.R."/>
            <person name="Quandt C.A."/>
            <person name="Ciobanu D."/>
            <person name="Clum A."/>
            <person name="Salamov A."/>
            <person name="Andreopoulos B."/>
            <person name="Cheng J.F."/>
            <person name="Woyke T."/>
            <person name="Pelin A."/>
            <person name="Henrissat B."/>
            <person name="Reynolds N.K."/>
            <person name="Benny G.L."/>
            <person name="Smith M.E."/>
            <person name="James T.Y."/>
            <person name="Grigoriev I.V."/>
        </authorList>
    </citation>
    <scope>NUCLEOTIDE SEQUENCE [LARGE SCALE GENOMIC DNA]</scope>
    <source>
        <strain evidence="6">RSA 468</strain>
    </source>
</reference>
<evidence type="ECO:0000256" key="1">
    <source>
        <dbReference type="ARBA" id="ARBA00022574"/>
    </source>
</evidence>
<feature type="repeat" description="WD" evidence="3">
    <location>
        <begin position="240"/>
        <end position="279"/>
    </location>
</feature>
<dbReference type="PROSITE" id="PS00678">
    <property type="entry name" value="WD_REPEATS_1"/>
    <property type="match status" value="4"/>
</dbReference>
<dbReference type="InterPro" id="IPR001810">
    <property type="entry name" value="F-box_dom"/>
</dbReference>
<dbReference type="InterPro" id="IPR001680">
    <property type="entry name" value="WD40_rpt"/>
</dbReference>
<name>A0A4P9ZYP6_9FUNG</name>
<accession>A0A4P9ZYP6</accession>
<dbReference type="EMBL" id="ML002328">
    <property type="protein sequence ID" value="RKP38803.1"/>
    <property type="molecule type" value="Genomic_DNA"/>
</dbReference>
<dbReference type="Gene3D" id="2.130.10.10">
    <property type="entry name" value="YVTN repeat-like/Quinoprotein amine dehydrogenase"/>
    <property type="match status" value="2"/>
</dbReference>
<sequence>MPTTCVSLVLLDFLTELPPELSLQILSQLDAESLTRAALVSRDWHGFTLDPLLWRQAFLQHNGWSSSSPTHRLSTWDDMMAGIRPWRTMYQQRHRLEKRWTANGPKTVHYLNGHSDSVYCLQFNDDLLVTGSRDRTVKFWDLRDDYRCTRTLAGHEGSVLCLKYDARHLVTGSSDFSVMVWDMDQPPEADPPPQGPVMQLRSHIAGVLDVAMSDQTIVSCSKDCTIKLWNRANGDLLRSIPAHRRPVNAIQISGHQMVSASGDGLVNLWDVETGNYIRSFEGHLSGLACVQFKDNRILSGSNDKTIKMWDPRTSECVSTLTGHQDLVRTLHYAGGQRLVSGSYDQTVKIWDLAANKCNLSLDNGHSSWVFDVQCDLTRLISAGQDQKILVWEFAPDLDDTLLVA</sequence>
<gene>
    <name evidence="5" type="ORF">BJ085DRAFT_21892</name>
</gene>
<organism evidence="5 6">
    <name type="scientific">Dimargaris cristalligena</name>
    <dbReference type="NCBI Taxonomy" id="215637"/>
    <lineage>
        <taxon>Eukaryota</taxon>
        <taxon>Fungi</taxon>
        <taxon>Fungi incertae sedis</taxon>
        <taxon>Zoopagomycota</taxon>
        <taxon>Kickxellomycotina</taxon>
        <taxon>Dimargaritomycetes</taxon>
        <taxon>Dimargaritales</taxon>
        <taxon>Dimargaritaceae</taxon>
        <taxon>Dimargaris</taxon>
    </lineage>
</organism>